<keyword evidence="6" id="KW-1185">Reference proteome</keyword>
<evidence type="ECO:0000256" key="3">
    <source>
        <dbReference type="ARBA" id="ARBA00023163"/>
    </source>
</evidence>
<feature type="domain" description="HTH arsR-type" evidence="4">
    <location>
        <begin position="1"/>
        <end position="95"/>
    </location>
</feature>
<dbReference type="NCBIfam" id="NF033788">
    <property type="entry name" value="HTH_metalloreg"/>
    <property type="match status" value="1"/>
</dbReference>
<evidence type="ECO:0000256" key="1">
    <source>
        <dbReference type="ARBA" id="ARBA00023015"/>
    </source>
</evidence>
<dbReference type="Gene3D" id="1.10.10.10">
    <property type="entry name" value="Winged helix-like DNA-binding domain superfamily/Winged helix DNA-binding domain"/>
    <property type="match status" value="1"/>
</dbReference>
<dbReference type="Pfam" id="PF01022">
    <property type="entry name" value="HTH_5"/>
    <property type="match status" value="1"/>
</dbReference>
<dbReference type="InterPro" id="IPR036388">
    <property type="entry name" value="WH-like_DNA-bd_sf"/>
</dbReference>
<evidence type="ECO:0000256" key="2">
    <source>
        <dbReference type="ARBA" id="ARBA00023125"/>
    </source>
</evidence>
<reference evidence="5 6" key="1">
    <citation type="submission" date="2019-06" db="EMBL/GenBank/DDBJ databases">
        <title>Whole genome shotgun sequence of Brevibacillus parabrevis NBRC 12334.</title>
        <authorList>
            <person name="Hosoyama A."/>
            <person name="Uohara A."/>
            <person name="Ohji S."/>
            <person name="Ichikawa N."/>
        </authorList>
    </citation>
    <scope>NUCLEOTIDE SEQUENCE [LARGE SCALE GENOMIC DNA]</scope>
    <source>
        <strain evidence="5 6">NBRC 12334</strain>
    </source>
</reference>
<dbReference type="CDD" id="cd00090">
    <property type="entry name" value="HTH_ARSR"/>
    <property type="match status" value="1"/>
</dbReference>
<gene>
    <name evidence="5" type="ORF">BPA01_39540</name>
</gene>
<dbReference type="EMBL" id="BJMH01000022">
    <property type="protein sequence ID" value="GEB34374.1"/>
    <property type="molecule type" value="Genomic_DNA"/>
</dbReference>
<comment type="caution">
    <text evidence="5">The sequence shown here is derived from an EMBL/GenBank/DDBJ whole genome shotgun (WGS) entry which is preliminary data.</text>
</comment>
<dbReference type="STRING" id="54914.AV540_20610"/>
<accession>A0A4Y3PLZ6</accession>
<dbReference type="PRINTS" id="PR00778">
    <property type="entry name" value="HTHARSR"/>
</dbReference>
<evidence type="ECO:0000313" key="6">
    <source>
        <dbReference type="Proteomes" id="UP000316882"/>
    </source>
</evidence>
<keyword evidence="2" id="KW-0238">DNA-binding</keyword>
<dbReference type="SUPFAM" id="SSF46785">
    <property type="entry name" value="Winged helix' DNA-binding domain"/>
    <property type="match status" value="1"/>
</dbReference>
<dbReference type="PANTHER" id="PTHR33154:SF18">
    <property type="entry name" value="ARSENICAL RESISTANCE OPERON REPRESSOR"/>
    <property type="match status" value="1"/>
</dbReference>
<dbReference type="InterPro" id="IPR011991">
    <property type="entry name" value="ArsR-like_HTH"/>
</dbReference>
<proteinExistence type="predicted"/>
<dbReference type="SMART" id="SM00418">
    <property type="entry name" value="HTH_ARSR"/>
    <property type="match status" value="1"/>
</dbReference>
<dbReference type="RefSeq" id="WP_122964783.1">
    <property type="nucleotide sequence ID" value="NZ_BJMH01000022.1"/>
</dbReference>
<dbReference type="InterPro" id="IPR036390">
    <property type="entry name" value="WH_DNA-bd_sf"/>
</dbReference>
<sequence length="107" mass="11815">MDILELADSLKALGDPTRLKMIALLKLRDFCVCELVPIFKISQPAVSKHVGRLKAAGFVTETRKGQWVIYSLNRSRLAEVGYGLSQLPDLSAEIEELGKQGLLVTCE</sequence>
<dbReference type="GO" id="GO:0003700">
    <property type="term" value="F:DNA-binding transcription factor activity"/>
    <property type="evidence" value="ECO:0007669"/>
    <property type="project" value="InterPro"/>
</dbReference>
<dbReference type="InterPro" id="IPR051081">
    <property type="entry name" value="HTH_MetalResp_TranReg"/>
</dbReference>
<protein>
    <recommendedName>
        <fullName evidence="4">HTH arsR-type domain-containing protein</fullName>
    </recommendedName>
</protein>
<dbReference type="Proteomes" id="UP000316882">
    <property type="component" value="Unassembled WGS sequence"/>
</dbReference>
<dbReference type="PANTHER" id="PTHR33154">
    <property type="entry name" value="TRANSCRIPTIONAL REGULATOR, ARSR FAMILY"/>
    <property type="match status" value="1"/>
</dbReference>
<keyword evidence="1" id="KW-0805">Transcription regulation</keyword>
<evidence type="ECO:0000313" key="5">
    <source>
        <dbReference type="EMBL" id="GEB34374.1"/>
    </source>
</evidence>
<organism evidence="5 6">
    <name type="scientific">Brevibacillus parabrevis</name>
    <dbReference type="NCBI Taxonomy" id="54914"/>
    <lineage>
        <taxon>Bacteria</taxon>
        <taxon>Bacillati</taxon>
        <taxon>Bacillota</taxon>
        <taxon>Bacilli</taxon>
        <taxon>Bacillales</taxon>
        <taxon>Paenibacillaceae</taxon>
        <taxon>Brevibacillus</taxon>
    </lineage>
</organism>
<keyword evidence="3" id="KW-0804">Transcription</keyword>
<dbReference type="GO" id="GO:0003677">
    <property type="term" value="F:DNA binding"/>
    <property type="evidence" value="ECO:0007669"/>
    <property type="project" value="UniProtKB-KW"/>
</dbReference>
<dbReference type="AlphaFoldDB" id="A0A4Y3PLZ6"/>
<evidence type="ECO:0000259" key="4">
    <source>
        <dbReference type="PROSITE" id="PS50987"/>
    </source>
</evidence>
<name>A0A4Y3PLZ6_BREPA</name>
<dbReference type="InterPro" id="IPR001845">
    <property type="entry name" value="HTH_ArsR_DNA-bd_dom"/>
</dbReference>
<dbReference type="PROSITE" id="PS50987">
    <property type="entry name" value="HTH_ARSR_2"/>
    <property type="match status" value="1"/>
</dbReference>